<dbReference type="SUPFAM" id="SSF52540">
    <property type="entry name" value="P-loop containing nucleoside triphosphate hydrolases"/>
    <property type="match status" value="2"/>
</dbReference>
<dbReference type="AlphaFoldDB" id="A0A9W5TVQ7"/>
<dbReference type="InterPro" id="IPR027417">
    <property type="entry name" value="P-loop_NTPase"/>
</dbReference>
<dbReference type="GO" id="GO:0005524">
    <property type="term" value="F:ATP binding"/>
    <property type="evidence" value="ECO:0007669"/>
    <property type="project" value="UniProtKB-KW"/>
</dbReference>
<gene>
    <name evidence="5" type="ORF">GCM10011409_06390</name>
</gene>
<evidence type="ECO:0000259" key="4">
    <source>
        <dbReference type="PROSITE" id="PS50893"/>
    </source>
</evidence>
<feature type="coiled-coil region" evidence="3">
    <location>
        <begin position="102"/>
        <end position="129"/>
    </location>
</feature>
<evidence type="ECO:0000313" key="6">
    <source>
        <dbReference type="Proteomes" id="UP000621492"/>
    </source>
</evidence>
<dbReference type="InterPro" id="IPR032781">
    <property type="entry name" value="ABC_tran_Xtn"/>
</dbReference>
<dbReference type="InterPro" id="IPR051309">
    <property type="entry name" value="ABCF_ATPase"/>
</dbReference>
<protein>
    <submittedName>
        <fullName evidence="5">ABC transporter ATP-binding protein</fullName>
    </submittedName>
</protein>
<dbReference type="InterPro" id="IPR017871">
    <property type="entry name" value="ABC_transporter-like_CS"/>
</dbReference>
<evidence type="ECO:0000256" key="2">
    <source>
        <dbReference type="ARBA" id="ARBA00022840"/>
    </source>
</evidence>
<accession>A0A9W5TVQ7</accession>
<dbReference type="PANTHER" id="PTHR42855">
    <property type="entry name" value="ABC TRANSPORTER ATP-BINDING SUBUNIT"/>
    <property type="match status" value="1"/>
</dbReference>
<dbReference type="SMART" id="SM00382">
    <property type="entry name" value="AAA"/>
    <property type="match status" value="2"/>
</dbReference>
<sequence>MSILEVNGLIHSYGEKSVLHDISFRMLKGEHIGLVGANGAGKSTLFKIITGQLLPDAGNIVWHPAARSGNLEQHIELTAGQSLRAYLQGAFQELYDAEKEMLSLTEQMANNTEKQLERLLNRYSTLQMKLEQHDFYGVDAQIEAVADGLGLTQLGLDTDVEELSGGQRTKLLLAKLLLQQPDVLLLDEPTNYLDTAHITWLRDYLQNYPHAFMLITHDTTFMNAVVNVIYHLEHKQLNRYPGTYLDFTKAYELRKKQIHQQYERQQEEIQKLETYVQKNKARASTAKQAKSREKKLQKIVRIEKPINNPIPAFSFTVSEQPTRVILEAKDLDIGYGKPLFSGINLKLERGEKVAITGQNGIGKTTTLKTLLGELPELGGSVSIGDRVIPAYFSQEAQETGNQTALEEVWSAFPDLTQKEVRTKLAKCGLTTEHIFQPLTTLSGGEQTKVRLCKLQLADSNLLLLDEPTNHLDKITKEALQQALRDYKGTLILVSHEPAFYEDWVSQVWDMETLRE</sequence>
<reference evidence="5" key="2">
    <citation type="submission" date="2020-09" db="EMBL/GenBank/DDBJ databases">
        <authorList>
            <person name="Sun Q."/>
            <person name="Zhou Y."/>
        </authorList>
    </citation>
    <scope>NUCLEOTIDE SEQUENCE</scope>
    <source>
        <strain evidence="5">CGMCC 1.15454</strain>
    </source>
</reference>
<dbReference type="GO" id="GO:0016887">
    <property type="term" value="F:ATP hydrolysis activity"/>
    <property type="evidence" value="ECO:0007669"/>
    <property type="project" value="InterPro"/>
</dbReference>
<reference evidence="5" key="1">
    <citation type="journal article" date="2014" name="Int. J. Syst. Evol. Microbiol.">
        <title>Complete genome sequence of Corynebacterium casei LMG S-19264T (=DSM 44701T), isolated from a smear-ripened cheese.</title>
        <authorList>
            <consortium name="US DOE Joint Genome Institute (JGI-PGF)"/>
            <person name="Walter F."/>
            <person name="Albersmeier A."/>
            <person name="Kalinowski J."/>
            <person name="Ruckert C."/>
        </authorList>
    </citation>
    <scope>NUCLEOTIDE SEQUENCE</scope>
    <source>
        <strain evidence="5">CGMCC 1.15454</strain>
    </source>
</reference>
<evidence type="ECO:0000313" key="5">
    <source>
        <dbReference type="EMBL" id="GGB31733.1"/>
    </source>
</evidence>
<dbReference type="InterPro" id="IPR003593">
    <property type="entry name" value="AAA+_ATPase"/>
</dbReference>
<feature type="coiled-coil region" evidence="3">
    <location>
        <begin position="248"/>
        <end position="282"/>
    </location>
</feature>
<organism evidence="5 6">
    <name type="scientific">Lentibacillus populi</name>
    <dbReference type="NCBI Taxonomy" id="1827502"/>
    <lineage>
        <taxon>Bacteria</taxon>
        <taxon>Bacillati</taxon>
        <taxon>Bacillota</taxon>
        <taxon>Bacilli</taxon>
        <taxon>Bacillales</taxon>
        <taxon>Bacillaceae</taxon>
        <taxon>Lentibacillus</taxon>
    </lineage>
</organism>
<dbReference type="PROSITE" id="PS50893">
    <property type="entry name" value="ABC_TRANSPORTER_2"/>
    <property type="match status" value="2"/>
</dbReference>
<dbReference type="Gene3D" id="3.40.50.300">
    <property type="entry name" value="P-loop containing nucleotide triphosphate hydrolases"/>
    <property type="match status" value="2"/>
</dbReference>
<keyword evidence="1" id="KW-0547">Nucleotide-binding</keyword>
<comment type="caution">
    <text evidence="5">The sequence shown here is derived from an EMBL/GenBank/DDBJ whole genome shotgun (WGS) entry which is preliminary data.</text>
</comment>
<keyword evidence="3" id="KW-0175">Coiled coil</keyword>
<dbReference type="EMBL" id="BMJD01000002">
    <property type="protein sequence ID" value="GGB31733.1"/>
    <property type="molecule type" value="Genomic_DNA"/>
</dbReference>
<dbReference type="Pfam" id="PF12848">
    <property type="entry name" value="ABC_tran_Xtn"/>
    <property type="match status" value="1"/>
</dbReference>
<dbReference type="InterPro" id="IPR003439">
    <property type="entry name" value="ABC_transporter-like_ATP-bd"/>
</dbReference>
<dbReference type="PANTHER" id="PTHR42855:SF2">
    <property type="entry name" value="DRUG RESISTANCE ABC TRANSPORTER,ATP-BINDING PROTEIN"/>
    <property type="match status" value="1"/>
</dbReference>
<dbReference type="Proteomes" id="UP000621492">
    <property type="component" value="Unassembled WGS sequence"/>
</dbReference>
<dbReference type="CDD" id="cd03221">
    <property type="entry name" value="ABCF_EF-3"/>
    <property type="match status" value="2"/>
</dbReference>
<evidence type="ECO:0000256" key="1">
    <source>
        <dbReference type="ARBA" id="ARBA00022741"/>
    </source>
</evidence>
<evidence type="ECO:0000256" key="3">
    <source>
        <dbReference type="SAM" id="Coils"/>
    </source>
</evidence>
<proteinExistence type="predicted"/>
<dbReference type="Pfam" id="PF00005">
    <property type="entry name" value="ABC_tran"/>
    <property type="match status" value="2"/>
</dbReference>
<name>A0A9W5TVQ7_9BACI</name>
<feature type="domain" description="ABC transporter" evidence="4">
    <location>
        <begin position="4"/>
        <end position="259"/>
    </location>
</feature>
<dbReference type="RefSeq" id="WP_155554329.1">
    <property type="nucleotide sequence ID" value="NZ_BMJD01000002.1"/>
</dbReference>
<feature type="domain" description="ABC transporter" evidence="4">
    <location>
        <begin position="322"/>
        <end position="513"/>
    </location>
</feature>
<dbReference type="FunFam" id="3.40.50.300:FF:000011">
    <property type="entry name" value="Putative ABC transporter ATP-binding component"/>
    <property type="match status" value="1"/>
</dbReference>
<keyword evidence="2 5" id="KW-0067">ATP-binding</keyword>
<dbReference type="PROSITE" id="PS00211">
    <property type="entry name" value="ABC_TRANSPORTER_1"/>
    <property type="match status" value="1"/>
</dbReference>
<keyword evidence="6" id="KW-1185">Reference proteome</keyword>